<protein>
    <submittedName>
        <fullName evidence="1">Uncharacterized protein</fullName>
    </submittedName>
</protein>
<evidence type="ECO:0000313" key="1">
    <source>
        <dbReference type="EMBL" id="SHE76489.1"/>
    </source>
</evidence>
<dbReference type="Proteomes" id="UP000184423">
    <property type="component" value="Unassembled WGS sequence"/>
</dbReference>
<reference evidence="2" key="1">
    <citation type="submission" date="2016-11" db="EMBL/GenBank/DDBJ databases">
        <authorList>
            <person name="Varghese N."/>
            <person name="Submissions S."/>
        </authorList>
    </citation>
    <scope>NUCLEOTIDE SEQUENCE [LARGE SCALE GENOMIC DNA]</scope>
    <source>
        <strain evidence="2">DSM 10124</strain>
    </source>
</reference>
<accession>A0A1M4W5K3</accession>
<organism evidence="1 2">
    <name type="scientific">Caloramator proteoclasticus DSM 10124</name>
    <dbReference type="NCBI Taxonomy" id="1121262"/>
    <lineage>
        <taxon>Bacteria</taxon>
        <taxon>Bacillati</taxon>
        <taxon>Bacillota</taxon>
        <taxon>Clostridia</taxon>
        <taxon>Eubacteriales</taxon>
        <taxon>Clostridiaceae</taxon>
        <taxon>Caloramator</taxon>
    </lineage>
</organism>
<dbReference type="EMBL" id="FQVG01000015">
    <property type="protein sequence ID" value="SHE76489.1"/>
    <property type="molecule type" value="Genomic_DNA"/>
</dbReference>
<gene>
    <name evidence="1" type="ORF">SAMN02746091_01071</name>
</gene>
<evidence type="ECO:0000313" key="2">
    <source>
        <dbReference type="Proteomes" id="UP000184423"/>
    </source>
</evidence>
<proteinExistence type="predicted"/>
<sequence>MKDEYNLHLYGEMVPSEFAWMTPEEQRKRVDEVEQKLKSKNKKDKK</sequence>
<dbReference type="AlphaFoldDB" id="A0A1M4W5K3"/>
<dbReference type="RefSeq" id="WP_156897890.1">
    <property type="nucleotide sequence ID" value="NZ_FQVG01000015.1"/>
</dbReference>
<keyword evidence="2" id="KW-1185">Reference proteome</keyword>
<name>A0A1M4W5K3_9CLOT</name>